<dbReference type="EMBL" id="SRMB01000001">
    <property type="protein sequence ID" value="TGE28330.1"/>
    <property type="molecule type" value="Genomic_DNA"/>
</dbReference>
<name>A0A4Z0QE44_9BACT</name>
<keyword evidence="2" id="KW-1185">Reference proteome</keyword>
<organism evidence="1 2">
    <name type="scientific">Hymenobacter metallicola</name>
    <dbReference type="NCBI Taxonomy" id="2563114"/>
    <lineage>
        <taxon>Bacteria</taxon>
        <taxon>Pseudomonadati</taxon>
        <taxon>Bacteroidota</taxon>
        <taxon>Cytophagia</taxon>
        <taxon>Cytophagales</taxon>
        <taxon>Hymenobacteraceae</taxon>
        <taxon>Hymenobacter</taxon>
    </lineage>
</organism>
<accession>A0A4Z0QE44</accession>
<proteinExistence type="predicted"/>
<evidence type="ECO:0000313" key="1">
    <source>
        <dbReference type="EMBL" id="TGE28330.1"/>
    </source>
</evidence>
<evidence type="ECO:0000313" key="2">
    <source>
        <dbReference type="Proteomes" id="UP000298471"/>
    </source>
</evidence>
<dbReference type="Proteomes" id="UP000298471">
    <property type="component" value="Unassembled WGS sequence"/>
</dbReference>
<evidence type="ECO:0008006" key="3">
    <source>
        <dbReference type="Google" id="ProtNLM"/>
    </source>
</evidence>
<dbReference type="AlphaFoldDB" id="A0A4Z0QE44"/>
<dbReference type="RefSeq" id="WP_135391701.1">
    <property type="nucleotide sequence ID" value="NZ_SRMB01000001.1"/>
</dbReference>
<dbReference type="Pfam" id="PF07191">
    <property type="entry name" value="Zn_ribbon_6"/>
    <property type="match status" value="1"/>
</dbReference>
<dbReference type="OrthoDB" id="707631at2"/>
<reference evidence="1 2" key="1">
    <citation type="submission" date="2019-04" db="EMBL/GenBank/DDBJ databases">
        <authorList>
            <person name="Feng G."/>
            <person name="Zhang J."/>
            <person name="Zhu H."/>
        </authorList>
    </citation>
    <scope>NUCLEOTIDE SEQUENCE [LARGE SCALE GENOMIC DNA]</scope>
    <source>
        <strain evidence="1 2">9PBR-1</strain>
    </source>
</reference>
<comment type="caution">
    <text evidence="1">The sequence shown here is derived from an EMBL/GenBank/DDBJ whole genome shotgun (WGS) entry which is preliminary data.</text>
</comment>
<dbReference type="InterPro" id="IPR010807">
    <property type="entry name" value="YfgJ-like"/>
</dbReference>
<sequence>MKDETITRFTGGPRTIYSFTDTFVVECPHCRHRAEVTKNSASGQYEFHCSTCHRGLAQRGLYKVSVNRYCPDCGYRVEVTLPAVKQKTSFVLLKCPACRLSNRFTPIYEDYVPPQVQDGETEPYFGSKLWLQDSFGAAILWAYTYEHLQHLKEYIQAKLRQRQTTTFSPMVERLPPFIKSAKNRKALLASIEKLTLKK</sequence>
<protein>
    <recommendedName>
        <fullName evidence="3">Replication restart DNA helicase PriA</fullName>
    </recommendedName>
</protein>
<gene>
    <name evidence="1" type="ORF">E5K02_02370</name>
</gene>